<evidence type="ECO:0000256" key="2">
    <source>
        <dbReference type="SAM" id="SignalP"/>
    </source>
</evidence>
<sequence length="171" mass="17397">MRNVKVAVVLAAFAVAGCSGGGSSSPPPSSPSSPPSPTVTLSSTPSTTLSPTGTFTEPPPQSSAPPLPGPIAVPPERIDANTLSDVYKREASVAADGRTVQVFSLAGGCKRASAEVEAQSADQVLITLVTTYYPPNGGACTEELSLVPVNVVLDAPLGDRRIVLEARERTA</sequence>
<feature type="region of interest" description="Disordered" evidence="1">
    <location>
        <begin position="18"/>
        <end position="76"/>
    </location>
</feature>
<dbReference type="EMBL" id="JACHJN010000013">
    <property type="protein sequence ID" value="MBB5960026.1"/>
    <property type="molecule type" value="Genomic_DNA"/>
</dbReference>
<proteinExistence type="predicted"/>
<comment type="caution">
    <text evidence="3">The sequence shown here is derived from an EMBL/GenBank/DDBJ whole genome shotgun (WGS) entry which is preliminary data.</text>
</comment>
<dbReference type="Proteomes" id="UP000547510">
    <property type="component" value="Unassembled WGS sequence"/>
</dbReference>
<evidence type="ECO:0000313" key="3">
    <source>
        <dbReference type="EMBL" id="MBB5960026.1"/>
    </source>
</evidence>
<feature type="signal peptide" evidence="2">
    <location>
        <begin position="1"/>
        <end position="21"/>
    </location>
</feature>
<feature type="compositionally biased region" description="Pro residues" evidence="1">
    <location>
        <begin position="25"/>
        <end position="37"/>
    </location>
</feature>
<feature type="compositionally biased region" description="Pro residues" evidence="1">
    <location>
        <begin position="57"/>
        <end position="73"/>
    </location>
</feature>
<protein>
    <recommendedName>
        <fullName evidence="5">Lipoprotein</fullName>
    </recommendedName>
</protein>
<feature type="chain" id="PRO_5039125305" description="Lipoprotein" evidence="2">
    <location>
        <begin position="22"/>
        <end position="171"/>
    </location>
</feature>
<dbReference type="RefSeq" id="WP_184697674.1">
    <property type="nucleotide sequence ID" value="NZ_JACHJN010000013.1"/>
</dbReference>
<keyword evidence="2" id="KW-0732">Signal</keyword>
<gene>
    <name evidence="3" type="ORF">FHS29_006648</name>
</gene>
<dbReference type="PROSITE" id="PS51257">
    <property type="entry name" value="PROKAR_LIPOPROTEIN"/>
    <property type="match status" value="1"/>
</dbReference>
<dbReference type="AlphaFoldDB" id="A0A841CXE5"/>
<organism evidence="3 4">
    <name type="scientific">Saccharothrix tamanrassetensis</name>
    <dbReference type="NCBI Taxonomy" id="1051531"/>
    <lineage>
        <taxon>Bacteria</taxon>
        <taxon>Bacillati</taxon>
        <taxon>Actinomycetota</taxon>
        <taxon>Actinomycetes</taxon>
        <taxon>Pseudonocardiales</taxon>
        <taxon>Pseudonocardiaceae</taxon>
        <taxon>Saccharothrix</taxon>
    </lineage>
</organism>
<feature type="compositionally biased region" description="Low complexity" evidence="1">
    <location>
        <begin position="38"/>
        <end position="54"/>
    </location>
</feature>
<name>A0A841CXE5_9PSEU</name>
<evidence type="ECO:0008006" key="5">
    <source>
        <dbReference type="Google" id="ProtNLM"/>
    </source>
</evidence>
<keyword evidence="4" id="KW-1185">Reference proteome</keyword>
<evidence type="ECO:0000313" key="4">
    <source>
        <dbReference type="Proteomes" id="UP000547510"/>
    </source>
</evidence>
<evidence type="ECO:0000256" key="1">
    <source>
        <dbReference type="SAM" id="MobiDB-lite"/>
    </source>
</evidence>
<reference evidence="3 4" key="1">
    <citation type="submission" date="2020-08" db="EMBL/GenBank/DDBJ databases">
        <title>Genomic Encyclopedia of Type Strains, Phase III (KMG-III): the genomes of soil and plant-associated and newly described type strains.</title>
        <authorList>
            <person name="Whitman W."/>
        </authorList>
    </citation>
    <scope>NUCLEOTIDE SEQUENCE [LARGE SCALE GENOMIC DNA]</scope>
    <source>
        <strain evidence="3 4">CECT 8640</strain>
    </source>
</reference>
<accession>A0A841CXE5</accession>